<reference evidence="4" key="2">
    <citation type="journal article" date="2021" name="PeerJ">
        <title>Extensive microbial diversity within the chicken gut microbiome revealed by metagenomics and culture.</title>
        <authorList>
            <person name="Gilroy R."/>
            <person name="Ravi A."/>
            <person name="Getino M."/>
            <person name="Pursley I."/>
            <person name="Horton D.L."/>
            <person name="Alikhan N.F."/>
            <person name="Baker D."/>
            <person name="Gharbi K."/>
            <person name="Hall N."/>
            <person name="Watson M."/>
            <person name="Adriaenssens E.M."/>
            <person name="Foster-Nyarko E."/>
            <person name="Jarju S."/>
            <person name="Secka A."/>
            <person name="Antonio M."/>
            <person name="Oren A."/>
            <person name="Chaudhuri R.R."/>
            <person name="La Ragione R."/>
            <person name="Hildebrand F."/>
            <person name="Pallen M.J."/>
        </authorList>
    </citation>
    <scope>NUCLEOTIDE SEQUENCE</scope>
    <source>
        <strain evidence="4">CHK154-7741</strain>
    </source>
</reference>
<organism evidence="4 5">
    <name type="scientific">Candidatus Limenecus avicola</name>
    <dbReference type="NCBI Taxonomy" id="2840847"/>
    <lineage>
        <taxon>Bacteria</taxon>
        <taxon>Bacillati</taxon>
        <taxon>Bacillota</taxon>
        <taxon>Clostridia</taxon>
        <taxon>Eubacteriales</taxon>
        <taxon>Clostridiaceae</taxon>
        <taxon>Clostridiaceae incertae sedis</taxon>
        <taxon>Candidatus Limenecus</taxon>
    </lineage>
</organism>
<dbReference type="Pfam" id="PF01327">
    <property type="entry name" value="Pep_deformylase"/>
    <property type="match status" value="1"/>
</dbReference>
<dbReference type="GO" id="GO:0042586">
    <property type="term" value="F:peptide deformylase activity"/>
    <property type="evidence" value="ECO:0007669"/>
    <property type="project" value="UniProtKB-UniRule"/>
</dbReference>
<name>A0A9D1MZA1_9CLOT</name>
<dbReference type="PANTHER" id="PTHR10458:SF22">
    <property type="entry name" value="PEPTIDE DEFORMYLASE"/>
    <property type="match status" value="1"/>
</dbReference>
<dbReference type="PANTHER" id="PTHR10458">
    <property type="entry name" value="PEPTIDE DEFORMYLASE"/>
    <property type="match status" value="1"/>
</dbReference>
<reference evidence="4" key="1">
    <citation type="submission" date="2020-10" db="EMBL/GenBank/DDBJ databases">
        <authorList>
            <person name="Gilroy R."/>
        </authorList>
    </citation>
    <scope>NUCLEOTIDE SEQUENCE</scope>
    <source>
        <strain evidence="4">CHK154-7741</strain>
    </source>
</reference>
<feature type="active site" evidence="3">
    <location>
        <position position="138"/>
    </location>
</feature>
<keyword evidence="3" id="KW-0648">Protein biosynthesis</keyword>
<evidence type="ECO:0000313" key="5">
    <source>
        <dbReference type="Proteomes" id="UP000886748"/>
    </source>
</evidence>
<dbReference type="PRINTS" id="PR01576">
    <property type="entry name" value="PDEFORMYLASE"/>
</dbReference>
<accession>A0A9D1MZA1</accession>
<dbReference type="SUPFAM" id="SSF56420">
    <property type="entry name" value="Peptide deformylase"/>
    <property type="match status" value="1"/>
</dbReference>
<keyword evidence="3 4" id="KW-0378">Hydrolase</keyword>
<proteinExistence type="inferred from homology"/>
<dbReference type="EMBL" id="DVOD01000016">
    <property type="protein sequence ID" value="HIU91927.1"/>
    <property type="molecule type" value="Genomic_DNA"/>
</dbReference>
<dbReference type="EC" id="3.5.1.88" evidence="3"/>
<feature type="binding site" evidence="3">
    <location>
        <position position="137"/>
    </location>
    <ligand>
        <name>Fe cation</name>
        <dbReference type="ChEBI" id="CHEBI:24875"/>
    </ligand>
</feature>
<evidence type="ECO:0000256" key="1">
    <source>
        <dbReference type="ARBA" id="ARBA00010759"/>
    </source>
</evidence>
<sequence length="203" mass="22408">MSIKKIVKYGDETLRRKSKEVSKVSKKIQTLVHDLLDTMYAQNGVGLAAPQIGENLRVFVIDVSTGNEPLNPMVFINPKIIKKSGACSSYEGCLSFPEAYTDVKRYADVTVKALNIHGKPFIVEGKEGSLLARAIQHEFDHLDGILFIDHCRNRFEADRILTEKGLSPVEADKILNEPELEKALESVPANPGETVVPEGCEGD</sequence>
<comment type="similarity">
    <text evidence="1 3">Belongs to the polypeptide deformylase family.</text>
</comment>
<keyword evidence="3" id="KW-0479">Metal-binding</keyword>
<dbReference type="AlphaFoldDB" id="A0A9D1MZA1"/>
<dbReference type="NCBIfam" id="TIGR00079">
    <property type="entry name" value="pept_deformyl"/>
    <property type="match status" value="1"/>
</dbReference>
<comment type="catalytic activity">
    <reaction evidence="3">
        <text>N-terminal N-formyl-L-methionyl-[peptide] + H2O = N-terminal L-methionyl-[peptide] + formate</text>
        <dbReference type="Rhea" id="RHEA:24420"/>
        <dbReference type="Rhea" id="RHEA-COMP:10639"/>
        <dbReference type="Rhea" id="RHEA-COMP:10640"/>
        <dbReference type="ChEBI" id="CHEBI:15377"/>
        <dbReference type="ChEBI" id="CHEBI:15740"/>
        <dbReference type="ChEBI" id="CHEBI:49298"/>
        <dbReference type="ChEBI" id="CHEBI:64731"/>
        <dbReference type="EC" id="3.5.1.88"/>
    </reaction>
</comment>
<dbReference type="GO" id="GO:0006412">
    <property type="term" value="P:translation"/>
    <property type="evidence" value="ECO:0007669"/>
    <property type="project" value="UniProtKB-UniRule"/>
</dbReference>
<dbReference type="InterPro" id="IPR023635">
    <property type="entry name" value="Peptide_deformylase"/>
</dbReference>
<evidence type="ECO:0000256" key="3">
    <source>
        <dbReference type="HAMAP-Rule" id="MF_00163"/>
    </source>
</evidence>
<keyword evidence="2 3" id="KW-0408">Iron</keyword>
<evidence type="ECO:0000256" key="2">
    <source>
        <dbReference type="ARBA" id="ARBA00023004"/>
    </source>
</evidence>
<dbReference type="HAMAP" id="MF_00163">
    <property type="entry name" value="Pep_deformylase"/>
    <property type="match status" value="1"/>
</dbReference>
<dbReference type="Proteomes" id="UP000886748">
    <property type="component" value="Unassembled WGS sequence"/>
</dbReference>
<dbReference type="Gene3D" id="3.90.45.10">
    <property type="entry name" value="Peptide deformylase"/>
    <property type="match status" value="1"/>
</dbReference>
<dbReference type="NCBIfam" id="NF001159">
    <property type="entry name" value="PRK00150.1-3"/>
    <property type="match status" value="1"/>
</dbReference>
<comment type="caution">
    <text evidence="4">The sequence shown here is derived from an EMBL/GenBank/DDBJ whole genome shotgun (WGS) entry which is preliminary data.</text>
</comment>
<feature type="binding site" evidence="3">
    <location>
        <position position="141"/>
    </location>
    <ligand>
        <name>Fe cation</name>
        <dbReference type="ChEBI" id="CHEBI:24875"/>
    </ligand>
</feature>
<comment type="cofactor">
    <cofactor evidence="3">
        <name>Fe(2+)</name>
        <dbReference type="ChEBI" id="CHEBI:29033"/>
    </cofactor>
    <text evidence="3">Binds 1 Fe(2+) ion.</text>
</comment>
<evidence type="ECO:0000313" key="4">
    <source>
        <dbReference type="EMBL" id="HIU91927.1"/>
    </source>
</evidence>
<gene>
    <name evidence="3 4" type="primary">def</name>
    <name evidence="4" type="ORF">IAD26_02200</name>
</gene>
<comment type="function">
    <text evidence="3">Removes the formyl group from the N-terminal Met of newly synthesized proteins. Requires at least a dipeptide for an efficient rate of reaction. N-terminal L-methionine is a prerequisite for activity but the enzyme has broad specificity at other positions.</text>
</comment>
<feature type="binding site" evidence="3">
    <location>
        <position position="93"/>
    </location>
    <ligand>
        <name>Fe cation</name>
        <dbReference type="ChEBI" id="CHEBI:24875"/>
    </ligand>
</feature>
<dbReference type="GO" id="GO:0046872">
    <property type="term" value="F:metal ion binding"/>
    <property type="evidence" value="ECO:0007669"/>
    <property type="project" value="UniProtKB-KW"/>
</dbReference>
<dbReference type="CDD" id="cd00487">
    <property type="entry name" value="Pep_deformylase"/>
    <property type="match status" value="1"/>
</dbReference>
<protein>
    <recommendedName>
        <fullName evidence="3">Peptide deformylase</fullName>
        <shortName evidence="3">PDF</shortName>
        <ecNumber evidence="3">3.5.1.88</ecNumber>
    </recommendedName>
    <alternativeName>
        <fullName evidence="3">Polypeptide deformylase</fullName>
    </alternativeName>
</protein>
<dbReference type="InterPro" id="IPR036821">
    <property type="entry name" value="Peptide_deformylase_sf"/>
</dbReference>